<dbReference type="KEGG" id="sgrg:L0C25_09305"/>
<organism evidence="2 3">
    <name type="scientific">Solicola gregarius</name>
    <dbReference type="NCBI Taxonomy" id="2908642"/>
    <lineage>
        <taxon>Bacteria</taxon>
        <taxon>Bacillati</taxon>
        <taxon>Actinomycetota</taxon>
        <taxon>Actinomycetes</taxon>
        <taxon>Propionibacteriales</taxon>
        <taxon>Nocardioidaceae</taxon>
        <taxon>Solicola</taxon>
    </lineage>
</organism>
<keyword evidence="1" id="KW-1133">Transmembrane helix</keyword>
<gene>
    <name evidence="2" type="ORF">L0C25_09305</name>
</gene>
<feature type="transmembrane region" description="Helical" evidence="1">
    <location>
        <begin position="12"/>
        <end position="35"/>
    </location>
</feature>
<evidence type="ECO:0000256" key="1">
    <source>
        <dbReference type="SAM" id="Phobius"/>
    </source>
</evidence>
<keyword evidence="1" id="KW-0812">Transmembrane</keyword>
<dbReference type="RefSeq" id="WP_271636211.1">
    <property type="nucleotide sequence ID" value="NZ_CP094970.1"/>
</dbReference>
<dbReference type="Proteomes" id="UP001164390">
    <property type="component" value="Chromosome"/>
</dbReference>
<accession>A0AA46TL23</accession>
<keyword evidence="3" id="KW-1185">Reference proteome</keyword>
<dbReference type="AlphaFoldDB" id="A0AA46TL23"/>
<dbReference type="EMBL" id="CP094970">
    <property type="protein sequence ID" value="UYM07251.1"/>
    <property type="molecule type" value="Genomic_DNA"/>
</dbReference>
<reference evidence="2" key="1">
    <citation type="submission" date="2022-01" db="EMBL/GenBank/DDBJ databases">
        <title>Nocardioidaceae gen. sp. A5X3R13.</title>
        <authorList>
            <person name="Lopez Marin M.A."/>
            <person name="Uhlik O."/>
        </authorList>
    </citation>
    <scope>NUCLEOTIDE SEQUENCE</scope>
    <source>
        <strain evidence="2">A5X3R13</strain>
    </source>
</reference>
<feature type="transmembrane region" description="Helical" evidence="1">
    <location>
        <begin position="47"/>
        <end position="71"/>
    </location>
</feature>
<keyword evidence="1" id="KW-0472">Membrane</keyword>
<protein>
    <submittedName>
        <fullName evidence="2">Uncharacterized protein</fullName>
    </submittedName>
</protein>
<sequence length="81" mass="7999">MSTPTTPQGVTSTGYVFLGTALCLVGFAITFAGVLGSDGFDAASPTGVLGCIVGVAGSALLLVGVIAKGVALGMEEHRRSR</sequence>
<evidence type="ECO:0000313" key="2">
    <source>
        <dbReference type="EMBL" id="UYM07251.1"/>
    </source>
</evidence>
<evidence type="ECO:0000313" key="3">
    <source>
        <dbReference type="Proteomes" id="UP001164390"/>
    </source>
</evidence>
<proteinExistence type="predicted"/>
<name>A0AA46TL23_9ACTN</name>